<dbReference type="NCBIfam" id="TIGR03238">
    <property type="entry name" value="dnd_assoc_3"/>
    <property type="match status" value="1"/>
</dbReference>
<dbReference type="Proteomes" id="UP000293854">
    <property type="component" value="Unassembled WGS sequence"/>
</dbReference>
<proteinExistence type="predicted"/>
<comment type="caution">
    <text evidence="1">The sequence shown here is derived from an EMBL/GenBank/DDBJ whole genome shotgun (WGS) entry which is preliminary data.</text>
</comment>
<gene>
    <name evidence="1" type="primary">dptF</name>
    <name evidence="1" type="ORF">EIG99_13515</name>
</gene>
<dbReference type="EMBL" id="RQTE01000454">
    <property type="protein sequence ID" value="RZH99692.1"/>
    <property type="molecule type" value="Genomic_DNA"/>
</dbReference>
<dbReference type="AlphaFoldDB" id="A0A4Q7CIT8"/>
<dbReference type="InterPro" id="IPR017647">
    <property type="entry name" value="Dnd_assoc_3"/>
</dbReference>
<evidence type="ECO:0000313" key="2">
    <source>
        <dbReference type="Proteomes" id="UP000293854"/>
    </source>
</evidence>
<name>A0A4Q7CIT8_9STAP</name>
<evidence type="ECO:0000313" key="1">
    <source>
        <dbReference type="EMBL" id="RZH99692.1"/>
    </source>
</evidence>
<dbReference type="RefSeq" id="WP_130135866.1">
    <property type="nucleotide sequence ID" value="NZ_RQTE01000454.1"/>
</dbReference>
<protein>
    <submittedName>
        <fullName evidence="1">DNA phosphorothioation-dependent restriction protein DptF</fullName>
    </submittedName>
</protein>
<feature type="non-terminal residue" evidence="1">
    <location>
        <position position="1"/>
    </location>
</feature>
<organism evidence="1 2">
    <name type="scientific">Staphylococcus condimenti</name>
    <dbReference type="NCBI Taxonomy" id="70255"/>
    <lineage>
        <taxon>Bacteria</taxon>
        <taxon>Bacillati</taxon>
        <taxon>Bacillota</taxon>
        <taxon>Bacilli</taxon>
        <taxon>Bacillales</taxon>
        <taxon>Staphylococcaceae</taxon>
        <taxon>Staphylococcus</taxon>
    </lineage>
</organism>
<sequence>VIRLLIKIQIENKRMITTRALLNLIHDLIVPEKDDESNNSLLVNLLFESPERSNLLKAVNTQDPALVQNANIDKLNVDLYNSLDFYSKCLELFGEEDYKNIEEYILLFDGLSHERKFKMIVRLHYLLNYKDYESIVYLKYIEALENIEKDKRMIKDLLMKIRKAVESWNGSPENGFIYKDSIDYTSKMRIGIEFKYTLKSIRVTNQLTIEVILNVQGEDYKLVIDYNLYKLLTDIENGYILKEKDKSEAIVFAEFVDKVITSIVSNEKTIMTLTDNNKKYEITEGFLGFEIKEVN</sequence>
<accession>A0A4Q7CIT8</accession>
<reference evidence="1 2" key="1">
    <citation type="submission" date="2018-11" db="EMBL/GenBank/DDBJ databases">
        <title>Genomic profiling of Staphylococcus species from a Poultry farm system in KwaZulu-Natal, South Africa.</title>
        <authorList>
            <person name="Amoako D.G."/>
            <person name="Somboro A.M."/>
            <person name="Abia A.L.K."/>
            <person name="Bester L.A."/>
            <person name="Essack S.Y."/>
        </authorList>
    </citation>
    <scope>NUCLEOTIDE SEQUENCE [LARGE SCALE GENOMIC DNA]</scope>
    <source>
        <strain evidence="1 2">SA11</strain>
    </source>
</reference>